<protein>
    <submittedName>
        <fullName evidence="7">Cation:proton antiporter</fullName>
    </submittedName>
</protein>
<evidence type="ECO:0000313" key="8">
    <source>
        <dbReference type="Proteomes" id="UP001183176"/>
    </source>
</evidence>
<gene>
    <name evidence="7" type="ORF">RM423_15200</name>
</gene>
<evidence type="ECO:0000259" key="6">
    <source>
        <dbReference type="Pfam" id="PF00999"/>
    </source>
</evidence>
<evidence type="ECO:0000256" key="1">
    <source>
        <dbReference type="ARBA" id="ARBA00004141"/>
    </source>
</evidence>
<feature type="transmembrane region" description="Helical" evidence="5">
    <location>
        <begin position="69"/>
        <end position="87"/>
    </location>
</feature>
<comment type="caution">
    <text evidence="7">The sequence shown here is derived from an EMBL/GenBank/DDBJ whole genome shotgun (WGS) entry which is preliminary data.</text>
</comment>
<comment type="subcellular location">
    <subcellularLocation>
        <location evidence="1">Membrane</location>
        <topology evidence="1">Multi-pass membrane protein</topology>
    </subcellularLocation>
</comment>
<reference evidence="8" key="1">
    <citation type="submission" date="2023-07" db="EMBL/GenBank/DDBJ databases">
        <title>30 novel species of actinomycetes from the DSMZ collection.</title>
        <authorList>
            <person name="Nouioui I."/>
        </authorList>
    </citation>
    <scope>NUCLEOTIDE SEQUENCE [LARGE SCALE GENOMIC DNA]</scope>
    <source>
        <strain evidence="8">DSM 44399</strain>
    </source>
</reference>
<dbReference type="Proteomes" id="UP001183176">
    <property type="component" value="Unassembled WGS sequence"/>
</dbReference>
<organism evidence="7 8">
    <name type="scientific">Jatrophihabitans lederbergiae</name>
    <dbReference type="NCBI Taxonomy" id="3075547"/>
    <lineage>
        <taxon>Bacteria</taxon>
        <taxon>Bacillati</taxon>
        <taxon>Actinomycetota</taxon>
        <taxon>Actinomycetes</taxon>
        <taxon>Jatrophihabitantales</taxon>
        <taxon>Jatrophihabitantaceae</taxon>
        <taxon>Jatrophihabitans</taxon>
    </lineage>
</organism>
<dbReference type="Pfam" id="PF00999">
    <property type="entry name" value="Na_H_Exchanger"/>
    <property type="match status" value="1"/>
</dbReference>
<name>A0ABU2JCN0_9ACTN</name>
<feature type="transmembrane region" description="Helical" evidence="5">
    <location>
        <begin position="31"/>
        <end position="49"/>
    </location>
</feature>
<evidence type="ECO:0000313" key="7">
    <source>
        <dbReference type="EMBL" id="MDT0262742.1"/>
    </source>
</evidence>
<evidence type="ECO:0000256" key="2">
    <source>
        <dbReference type="ARBA" id="ARBA00022692"/>
    </source>
</evidence>
<sequence length="119" mass="12572">MTGEPQVARSRSQNIATLLTPFTAFLLAETIHASGVLAVVTCVVTCGLIMSQTGPRIGRADTRQQTTAFWTLVTYLLNGALFVLVGLEAQTTIRNLTSVALTVPNSAARTTPLTAEGHS</sequence>
<keyword evidence="4 5" id="KW-0472">Membrane</keyword>
<keyword evidence="2 5" id="KW-0812">Transmembrane</keyword>
<feature type="domain" description="Cation/H+ exchanger transmembrane" evidence="6">
    <location>
        <begin position="14"/>
        <end position="93"/>
    </location>
</feature>
<evidence type="ECO:0000256" key="4">
    <source>
        <dbReference type="ARBA" id="ARBA00023136"/>
    </source>
</evidence>
<dbReference type="EMBL" id="JAVREH010000022">
    <property type="protein sequence ID" value="MDT0262742.1"/>
    <property type="molecule type" value="Genomic_DNA"/>
</dbReference>
<accession>A0ABU2JCN0</accession>
<evidence type="ECO:0000256" key="5">
    <source>
        <dbReference type="SAM" id="Phobius"/>
    </source>
</evidence>
<keyword evidence="8" id="KW-1185">Reference proteome</keyword>
<proteinExistence type="predicted"/>
<dbReference type="RefSeq" id="WP_311423889.1">
    <property type="nucleotide sequence ID" value="NZ_JAVREH010000022.1"/>
</dbReference>
<keyword evidence="3 5" id="KW-1133">Transmembrane helix</keyword>
<evidence type="ECO:0000256" key="3">
    <source>
        <dbReference type="ARBA" id="ARBA00022989"/>
    </source>
</evidence>
<dbReference type="InterPro" id="IPR006153">
    <property type="entry name" value="Cation/H_exchanger_TM"/>
</dbReference>